<feature type="domain" description="ABC transmembrane type-1" evidence="8">
    <location>
        <begin position="124"/>
        <end position="340"/>
    </location>
</feature>
<feature type="transmembrane region" description="Helical" evidence="7">
    <location>
        <begin position="163"/>
        <end position="184"/>
    </location>
</feature>
<feature type="transmembrane region" description="Helical" evidence="7">
    <location>
        <begin position="213"/>
        <end position="232"/>
    </location>
</feature>
<dbReference type="Pfam" id="PF19300">
    <property type="entry name" value="BPD_transp_1_N"/>
    <property type="match status" value="1"/>
</dbReference>
<dbReference type="PANTHER" id="PTHR30465">
    <property type="entry name" value="INNER MEMBRANE ABC TRANSPORTER"/>
    <property type="match status" value="1"/>
</dbReference>
<feature type="transmembrane region" description="Helical" evidence="7">
    <location>
        <begin position="128"/>
        <end position="151"/>
    </location>
</feature>
<dbReference type="PANTHER" id="PTHR30465:SF0">
    <property type="entry name" value="OLIGOPEPTIDE TRANSPORT SYSTEM PERMEASE PROTEIN APPB"/>
    <property type="match status" value="1"/>
</dbReference>
<accession>A0A6J4HV76</accession>
<evidence type="ECO:0000256" key="5">
    <source>
        <dbReference type="ARBA" id="ARBA00022989"/>
    </source>
</evidence>
<dbReference type="InterPro" id="IPR000515">
    <property type="entry name" value="MetI-like"/>
</dbReference>
<dbReference type="CDD" id="cd06261">
    <property type="entry name" value="TM_PBP2"/>
    <property type="match status" value="1"/>
</dbReference>
<evidence type="ECO:0000256" key="2">
    <source>
        <dbReference type="ARBA" id="ARBA00022448"/>
    </source>
</evidence>
<keyword evidence="4 7" id="KW-0812">Transmembrane</keyword>
<dbReference type="EMBL" id="CADCTM010000161">
    <property type="protein sequence ID" value="CAA9233826.1"/>
    <property type="molecule type" value="Genomic_DNA"/>
</dbReference>
<dbReference type="GO" id="GO:0055085">
    <property type="term" value="P:transmembrane transport"/>
    <property type="evidence" value="ECO:0007669"/>
    <property type="project" value="InterPro"/>
</dbReference>
<comment type="similarity">
    <text evidence="7">Belongs to the binding-protein-dependent transport system permease family.</text>
</comment>
<evidence type="ECO:0000256" key="3">
    <source>
        <dbReference type="ARBA" id="ARBA00022475"/>
    </source>
</evidence>
<keyword evidence="6 7" id="KW-0472">Membrane</keyword>
<comment type="subcellular location">
    <subcellularLocation>
        <location evidence="1 7">Cell membrane</location>
        <topology evidence="1 7">Multi-pass membrane protein</topology>
    </subcellularLocation>
</comment>
<evidence type="ECO:0000256" key="1">
    <source>
        <dbReference type="ARBA" id="ARBA00004651"/>
    </source>
</evidence>
<keyword evidence="5 7" id="KW-1133">Transmembrane helix</keyword>
<dbReference type="AlphaFoldDB" id="A0A6J4HV76"/>
<dbReference type="GO" id="GO:0005886">
    <property type="term" value="C:plasma membrane"/>
    <property type="evidence" value="ECO:0007669"/>
    <property type="project" value="UniProtKB-SubCell"/>
</dbReference>
<evidence type="ECO:0000313" key="9">
    <source>
        <dbReference type="EMBL" id="CAA9233826.1"/>
    </source>
</evidence>
<evidence type="ECO:0000259" key="8">
    <source>
        <dbReference type="PROSITE" id="PS50928"/>
    </source>
</evidence>
<dbReference type="InterPro" id="IPR045621">
    <property type="entry name" value="BPD_transp_1_N"/>
</dbReference>
<evidence type="ECO:0000256" key="7">
    <source>
        <dbReference type="RuleBase" id="RU363032"/>
    </source>
</evidence>
<proteinExistence type="inferred from homology"/>
<feature type="transmembrane region" description="Helical" evidence="7">
    <location>
        <begin position="39"/>
        <end position="57"/>
    </location>
</feature>
<dbReference type="Pfam" id="PF00528">
    <property type="entry name" value="BPD_transp_1"/>
    <property type="match status" value="1"/>
</dbReference>
<feature type="transmembrane region" description="Helical" evidence="7">
    <location>
        <begin position="317"/>
        <end position="340"/>
    </location>
</feature>
<evidence type="ECO:0000256" key="4">
    <source>
        <dbReference type="ARBA" id="ARBA00022692"/>
    </source>
</evidence>
<sequence>MTSSTSDSSRKGFDAALNRLQRLLTSETFLYVLKRSLQAVLTLVLASALSFLIIQLAPGDYLDALRQNPKISPERIEELRRQFGLDQPGIVQYWRWLVRVVTQGDFGTSFVYQRSVASLLWERIPATLLLAVASIIITWAIAIPLGIVAAVNQNRTSDRVLQVLSYAGQGFPSFITALLLLIFAQNTSPLFPVGGMTSINHTDLSPFGKVLDVGWHMILPTIALSVTSFAGLQRITRGEMLDVLRQDYIQTARAKGLPEDRVIYVHALRNAINPLVTLLGFEFASLLSGAFIAEFFFNWPGLGRLILQAVTAQDLYLVMASLMMGALMLIIGNLLADLLLKFVDPRIRLENLK</sequence>
<dbReference type="InterPro" id="IPR035906">
    <property type="entry name" value="MetI-like_sf"/>
</dbReference>
<feature type="transmembrane region" description="Helical" evidence="7">
    <location>
        <begin position="275"/>
        <end position="297"/>
    </location>
</feature>
<gene>
    <name evidence="9" type="ORF">AVDCRST_MAG92-1165</name>
</gene>
<keyword evidence="3" id="KW-1003">Cell membrane</keyword>
<reference evidence="9" key="1">
    <citation type="submission" date="2020-02" db="EMBL/GenBank/DDBJ databases">
        <authorList>
            <person name="Meier V. D."/>
        </authorList>
    </citation>
    <scope>NUCLEOTIDE SEQUENCE</scope>
    <source>
        <strain evidence="9">AVDCRST_MAG92</strain>
    </source>
</reference>
<dbReference type="PROSITE" id="PS50928">
    <property type="entry name" value="ABC_TM1"/>
    <property type="match status" value="1"/>
</dbReference>
<organism evidence="9">
    <name type="scientific">uncultured Coleofasciculus sp</name>
    <dbReference type="NCBI Taxonomy" id="1267456"/>
    <lineage>
        <taxon>Bacteria</taxon>
        <taxon>Bacillati</taxon>
        <taxon>Cyanobacteriota</taxon>
        <taxon>Cyanophyceae</taxon>
        <taxon>Coleofasciculales</taxon>
        <taxon>Coleofasciculaceae</taxon>
        <taxon>Coleofasciculus</taxon>
        <taxon>environmental samples</taxon>
    </lineage>
</organism>
<protein>
    <submittedName>
        <fullName evidence="9">Oligopeptide transport system permease protein OppB</fullName>
    </submittedName>
</protein>
<dbReference type="Gene3D" id="1.10.3720.10">
    <property type="entry name" value="MetI-like"/>
    <property type="match status" value="1"/>
</dbReference>
<name>A0A6J4HV76_9CYAN</name>
<evidence type="ECO:0000256" key="6">
    <source>
        <dbReference type="ARBA" id="ARBA00023136"/>
    </source>
</evidence>
<keyword evidence="2 7" id="KW-0813">Transport</keyword>
<dbReference type="SUPFAM" id="SSF161098">
    <property type="entry name" value="MetI-like"/>
    <property type="match status" value="1"/>
</dbReference>